<evidence type="ECO:0000313" key="3">
    <source>
        <dbReference type="Proteomes" id="UP001169764"/>
    </source>
</evidence>
<sequence length="153" mass="15495">MEKTDFSRAAGLAGLGLAAGLAGALLMSLSQRAEMAITDRAPSATPTKAVETLASIDLPESDEQALSTPVHLAFGTALGLGLAAMAKLPEPARGGLFFAGAWSAGNALVTGLGLSDPPTKWDAKKLAIDLGHHAVYAAGAAAAFFGLRRLARL</sequence>
<accession>A0ABT8YBL5</accession>
<keyword evidence="1" id="KW-0812">Transmembrane</keyword>
<name>A0ABT8YBL5_9SPHN</name>
<dbReference type="Proteomes" id="UP001169764">
    <property type="component" value="Unassembled WGS sequence"/>
</dbReference>
<evidence type="ECO:0008006" key="4">
    <source>
        <dbReference type="Google" id="ProtNLM"/>
    </source>
</evidence>
<dbReference type="RefSeq" id="WP_303544077.1">
    <property type="nucleotide sequence ID" value="NZ_JAUOTP010000007.1"/>
</dbReference>
<reference evidence="2" key="1">
    <citation type="submission" date="2023-07" db="EMBL/GenBank/DDBJ databases">
        <authorList>
            <person name="Kim M."/>
        </authorList>
    </citation>
    <scope>NUCLEOTIDE SEQUENCE</scope>
    <source>
        <strain evidence="2">BIUV-7</strain>
    </source>
</reference>
<feature type="transmembrane region" description="Helical" evidence="1">
    <location>
        <begin position="95"/>
        <end position="114"/>
    </location>
</feature>
<evidence type="ECO:0000313" key="2">
    <source>
        <dbReference type="EMBL" id="MDO6415721.1"/>
    </source>
</evidence>
<keyword evidence="1" id="KW-0472">Membrane</keyword>
<keyword evidence="1" id="KW-1133">Transmembrane helix</keyword>
<protein>
    <recommendedName>
        <fullName evidence="4">DUF1440 domain-containing protein</fullName>
    </recommendedName>
</protein>
<feature type="transmembrane region" description="Helical" evidence="1">
    <location>
        <begin position="134"/>
        <end position="151"/>
    </location>
</feature>
<gene>
    <name evidence="2" type="ORF">Q4F19_15125</name>
</gene>
<evidence type="ECO:0000256" key="1">
    <source>
        <dbReference type="SAM" id="Phobius"/>
    </source>
</evidence>
<organism evidence="2 3">
    <name type="scientific">Sphingomonas natans</name>
    <dbReference type="NCBI Taxonomy" id="3063330"/>
    <lineage>
        <taxon>Bacteria</taxon>
        <taxon>Pseudomonadati</taxon>
        <taxon>Pseudomonadota</taxon>
        <taxon>Alphaproteobacteria</taxon>
        <taxon>Sphingomonadales</taxon>
        <taxon>Sphingomonadaceae</taxon>
        <taxon>Sphingomonas</taxon>
    </lineage>
</organism>
<proteinExistence type="predicted"/>
<dbReference type="EMBL" id="JAUOTP010000007">
    <property type="protein sequence ID" value="MDO6415721.1"/>
    <property type="molecule type" value="Genomic_DNA"/>
</dbReference>
<comment type="caution">
    <text evidence="2">The sequence shown here is derived from an EMBL/GenBank/DDBJ whole genome shotgun (WGS) entry which is preliminary data.</text>
</comment>
<keyword evidence="3" id="KW-1185">Reference proteome</keyword>